<feature type="binding site" evidence="5">
    <location>
        <position position="100"/>
    </location>
    <ligand>
        <name>S-adenosyl-L-methionine</name>
        <dbReference type="ChEBI" id="CHEBI:59789"/>
    </ligand>
</feature>
<dbReference type="OrthoDB" id="3616874at2"/>
<dbReference type="InterPro" id="IPR001737">
    <property type="entry name" value="KsgA/Erm"/>
</dbReference>
<evidence type="ECO:0000256" key="3">
    <source>
        <dbReference type="ARBA" id="ARBA00022691"/>
    </source>
</evidence>
<dbReference type="Proteomes" id="UP000318297">
    <property type="component" value="Unassembled WGS sequence"/>
</dbReference>
<dbReference type="Gene3D" id="3.40.50.150">
    <property type="entry name" value="Vaccinia Virus protein VP39"/>
    <property type="match status" value="1"/>
</dbReference>
<dbReference type="EMBL" id="VIVQ01000002">
    <property type="protein sequence ID" value="TWE10043.1"/>
    <property type="molecule type" value="Genomic_DNA"/>
</dbReference>
<proteinExistence type="inferred from homology"/>
<evidence type="ECO:0000313" key="8">
    <source>
        <dbReference type="Proteomes" id="UP000318297"/>
    </source>
</evidence>
<protein>
    <submittedName>
        <fullName evidence="7">23S rRNA (Adenine-N6)-dimethyltransferase</fullName>
    </submittedName>
</protein>
<keyword evidence="1 5" id="KW-0489">Methyltransferase</keyword>
<evidence type="ECO:0000259" key="6">
    <source>
        <dbReference type="SMART" id="SM00650"/>
    </source>
</evidence>
<dbReference type="InterPro" id="IPR020598">
    <property type="entry name" value="rRNA_Ade_methylase_Trfase_N"/>
</dbReference>
<name>A0A561E348_9MICO</name>
<dbReference type="GO" id="GO:0003723">
    <property type="term" value="F:RNA binding"/>
    <property type="evidence" value="ECO:0007669"/>
    <property type="project" value="UniProtKB-UniRule"/>
</dbReference>
<organism evidence="7 8">
    <name type="scientific">Rudaeicoccus suwonensis</name>
    <dbReference type="NCBI Taxonomy" id="657409"/>
    <lineage>
        <taxon>Bacteria</taxon>
        <taxon>Bacillati</taxon>
        <taxon>Actinomycetota</taxon>
        <taxon>Actinomycetes</taxon>
        <taxon>Micrococcales</taxon>
        <taxon>Dermacoccaceae</taxon>
        <taxon>Rudaeicoccus</taxon>
    </lineage>
</organism>
<evidence type="ECO:0000256" key="5">
    <source>
        <dbReference type="PROSITE-ProRule" id="PRU01026"/>
    </source>
</evidence>
<dbReference type="RefSeq" id="WP_145228777.1">
    <property type="nucleotide sequence ID" value="NZ_VIVQ01000002.1"/>
</dbReference>
<dbReference type="NCBIfam" id="NF000499">
    <property type="entry name" value="Erm23S_rRNA_broad"/>
    <property type="match status" value="1"/>
</dbReference>
<dbReference type="AlphaFoldDB" id="A0A561E348"/>
<keyword evidence="3 5" id="KW-0949">S-adenosyl-L-methionine</keyword>
<comment type="similarity">
    <text evidence="5">Belongs to the class I-like SAM-binding methyltransferase superfamily. rRNA adenine N(6)-methyltransferase family.</text>
</comment>
<feature type="binding site" evidence="5">
    <location>
        <position position="15"/>
    </location>
    <ligand>
        <name>S-adenosyl-L-methionine</name>
        <dbReference type="ChEBI" id="CHEBI:59789"/>
    </ligand>
</feature>
<dbReference type="InterPro" id="IPR029063">
    <property type="entry name" value="SAM-dependent_MTases_sf"/>
</dbReference>
<feature type="binding site" evidence="5">
    <location>
        <position position="85"/>
    </location>
    <ligand>
        <name>S-adenosyl-L-methionine</name>
        <dbReference type="ChEBI" id="CHEBI:59789"/>
    </ligand>
</feature>
<dbReference type="PANTHER" id="PTHR11727">
    <property type="entry name" value="DIMETHYLADENOSINE TRANSFERASE"/>
    <property type="match status" value="1"/>
</dbReference>
<gene>
    <name evidence="7" type="ORF">BKA23_2391</name>
</gene>
<dbReference type="PROSITE" id="PS51689">
    <property type="entry name" value="SAM_RNA_A_N6_MT"/>
    <property type="match status" value="1"/>
</dbReference>
<dbReference type="PANTHER" id="PTHR11727:SF7">
    <property type="entry name" value="DIMETHYLADENOSINE TRANSFERASE-RELATED"/>
    <property type="match status" value="1"/>
</dbReference>
<evidence type="ECO:0000256" key="2">
    <source>
        <dbReference type="ARBA" id="ARBA00022679"/>
    </source>
</evidence>
<feature type="domain" description="Ribosomal RNA adenine methylase transferase N-terminal" evidence="6">
    <location>
        <begin position="22"/>
        <end position="181"/>
    </location>
</feature>
<reference evidence="7 8" key="1">
    <citation type="submission" date="2019-06" db="EMBL/GenBank/DDBJ databases">
        <title>Sequencing the genomes of 1000 actinobacteria strains.</title>
        <authorList>
            <person name="Klenk H.-P."/>
        </authorList>
    </citation>
    <scope>NUCLEOTIDE SEQUENCE [LARGE SCALE GENOMIC DNA]</scope>
    <source>
        <strain evidence="7 8">DSM 19560</strain>
    </source>
</reference>
<keyword evidence="4 5" id="KW-0694">RNA-binding</keyword>
<evidence type="ECO:0000256" key="1">
    <source>
        <dbReference type="ARBA" id="ARBA00022603"/>
    </source>
</evidence>
<dbReference type="InterPro" id="IPR020596">
    <property type="entry name" value="rRNA_Ade_Mease_Trfase_CS"/>
</dbReference>
<accession>A0A561E348</accession>
<feature type="binding site" evidence="5">
    <location>
        <position position="62"/>
    </location>
    <ligand>
        <name>S-adenosyl-L-methionine</name>
        <dbReference type="ChEBI" id="CHEBI:59789"/>
    </ligand>
</feature>
<keyword evidence="2 5" id="KW-0808">Transferase</keyword>
<evidence type="ECO:0000313" key="7">
    <source>
        <dbReference type="EMBL" id="TWE10043.1"/>
    </source>
</evidence>
<evidence type="ECO:0000256" key="4">
    <source>
        <dbReference type="ARBA" id="ARBA00022884"/>
    </source>
</evidence>
<dbReference type="GO" id="GO:0005829">
    <property type="term" value="C:cytosol"/>
    <property type="evidence" value="ECO:0007669"/>
    <property type="project" value="TreeGrafter"/>
</dbReference>
<feature type="binding site" evidence="5">
    <location>
        <position position="41"/>
    </location>
    <ligand>
        <name>S-adenosyl-L-methionine</name>
        <dbReference type="ChEBI" id="CHEBI:59789"/>
    </ligand>
</feature>
<dbReference type="SUPFAM" id="SSF53335">
    <property type="entry name" value="S-adenosyl-L-methionine-dependent methyltransferases"/>
    <property type="match status" value="1"/>
</dbReference>
<keyword evidence="8" id="KW-1185">Reference proteome</keyword>
<dbReference type="GO" id="GO:0000179">
    <property type="term" value="F:rRNA (adenine-N6,N6-)-dimethyltransferase activity"/>
    <property type="evidence" value="ECO:0007669"/>
    <property type="project" value="UniProtKB-UniRule"/>
</dbReference>
<dbReference type="PROSITE" id="PS01131">
    <property type="entry name" value="RRNA_A_DIMETH"/>
    <property type="match status" value="1"/>
</dbReference>
<comment type="caution">
    <text evidence="7">The sequence shown here is derived from an EMBL/GenBank/DDBJ whole genome shotgun (WGS) entry which is preliminary data.</text>
</comment>
<dbReference type="Pfam" id="PF00398">
    <property type="entry name" value="RrnaAD"/>
    <property type="match status" value="1"/>
</dbReference>
<dbReference type="SMART" id="SM00650">
    <property type="entry name" value="rADc"/>
    <property type="match status" value="1"/>
</dbReference>
<sequence length="257" mass="28966">MPRNPHVGSHELGQNFLVDRAAVARVIDLVSQRPGVIVEWGTGNGAITVALAELNRPVHGIEIDGPRARDLDRRTGPHVCIQEGDILRHAPPRNSVIVSNVPFHLTTPILRHLLDSPEWSTAVLITQWEVARKRAGVGGTTQMTAQWWPWYEFTLDRRIAAAAFRPQPSVDAGILIIERRSKPLLGSKERRRYQSWVAEVFRGRGRGLVDVLARQGVPRGLAQEIESQHKQSRRHTLPKDLRSQDWATLYGARRSRN</sequence>
<feature type="binding site" evidence="5">
    <location>
        <position position="17"/>
    </location>
    <ligand>
        <name>S-adenosyl-L-methionine</name>
        <dbReference type="ChEBI" id="CHEBI:59789"/>
    </ligand>
</feature>